<protein>
    <submittedName>
        <fullName evidence="1">Uncharacterized protein</fullName>
    </submittedName>
</protein>
<dbReference type="EMBL" id="JAPQKQ010000002">
    <property type="protein sequence ID" value="KAJ5209537.1"/>
    <property type="molecule type" value="Genomic_DNA"/>
</dbReference>
<dbReference type="OrthoDB" id="4341458at2759"/>
<comment type="caution">
    <text evidence="1">The sequence shown here is derived from an EMBL/GenBank/DDBJ whole genome shotgun (WGS) entry which is preliminary data.</text>
</comment>
<reference evidence="1" key="1">
    <citation type="submission" date="2022-11" db="EMBL/GenBank/DDBJ databases">
        <authorList>
            <person name="Petersen C."/>
        </authorList>
    </citation>
    <scope>NUCLEOTIDE SEQUENCE</scope>
    <source>
        <strain evidence="1">IBT 20477</strain>
    </source>
</reference>
<organism evidence="1 2">
    <name type="scientific">Penicillium cf. viridicatum</name>
    <dbReference type="NCBI Taxonomy" id="2972119"/>
    <lineage>
        <taxon>Eukaryota</taxon>
        <taxon>Fungi</taxon>
        <taxon>Dikarya</taxon>
        <taxon>Ascomycota</taxon>
        <taxon>Pezizomycotina</taxon>
        <taxon>Eurotiomycetes</taxon>
        <taxon>Eurotiomycetidae</taxon>
        <taxon>Eurotiales</taxon>
        <taxon>Aspergillaceae</taxon>
        <taxon>Penicillium</taxon>
    </lineage>
</organism>
<dbReference type="Pfam" id="PF12511">
    <property type="entry name" value="DUF3716"/>
    <property type="match status" value="1"/>
</dbReference>
<evidence type="ECO:0000313" key="1">
    <source>
        <dbReference type="EMBL" id="KAJ5209537.1"/>
    </source>
</evidence>
<evidence type="ECO:0000313" key="2">
    <source>
        <dbReference type="Proteomes" id="UP001150942"/>
    </source>
</evidence>
<accession>A0A9W9T4U1</accession>
<reference evidence="1" key="2">
    <citation type="journal article" date="2023" name="IMA Fungus">
        <title>Comparative genomic study of the Penicillium genus elucidates a diverse pangenome and 15 lateral gene transfer events.</title>
        <authorList>
            <person name="Petersen C."/>
            <person name="Sorensen T."/>
            <person name="Nielsen M.R."/>
            <person name="Sondergaard T.E."/>
            <person name="Sorensen J.L."/>
            <person name="Fitzpatrick D.A."/>
            <person name="Frisvad J.C."/>
            <person name="Nielsen K.L."/>
        </authorList>
    </citation>
    <scope>NUCLEOTIDE SEQUENCE</scope>
    <source>
        <strain evidence="1">IBT 20477</strain>
    </source>
</reference>
<name>A0A9W9T4U1_9EURO</name>
<keyword evidence="2" id="KW-1185">Reference proteome</keyword>
<gene>
    <name evidence="1" type="ORF">N7449_003916</name>
</gene>
<dbReference type="InterPro" id="IPR022190">
    <property type="entry name" value="DUF3716"/>
</dbReference>
<proteinExistence type="predicted"/>
<dbReference type="Proteomes" id="UP001150942">
    <property type="component" value="Unassembled WGS sequence"/>
</dbReference>
<sequence length="182" mass="19304">MSTLPGTNSSLIIVTISFPAVNSEGNTIDLRSLSASSPLSVPQDPLNIETSSVGASQLSAEPSPSPRFINLDAEDTTELPTSLDNALQPVLPDEVRGILATLQEEWVAVIGQYIGIAAPSGEECARCRHNIGCFASCRVVAFRESSVKSTVVSLGSYIYCHFAEFQFPAVTPTHKSPAQPPT</sequence>
<dbReference type="AlphaFoldDB" id="A0A9W9T4U1"/>